<keyword evidence="10" id="KW-0173">Coenzyme A biosynthesis</keyword>
<evidence type="ECO:0000256" key="4">
    <source>
        <dbReference type="ARBA" id="ARBA00022490"/>
    </source>
</evidence>
<evidence type="ECO:0000256" key="2">
    <source>
        <dbReference type="ARBA" id="ARBA00004496"/>
    </source>
</evidence>
<comment type="subcellular location">
    <subcellularLocation>
        <location evidence="2">Cytoplasm</location>
    </subcellularLocation>
</comment>
<organism evidence="13">
    <name type="scientific">marine sediment metagenome</name>
    <dbReference type="NCBI Taxonomy" id="412755"/>
    <lineage>
        <taxon>unclassified sequences</taxon>
        <taxon>metagenomes</taxon>
        <taxon>ecological metagenomes</taxon>
    </lineage>
</organism>
<reference evidence="13" key="1">
    <citation type="journal article" date="2014" name="Front. Microbiol.">
        <title>High frequency of phylogenetically diverse reductive dehalogenase-homologous genes in deep subseafloor sedimentary metagenomes.</title>
        <authorList>
            <person name="Kawai M."/>
            <person name="Futagami T."/>
            <person name="Toyoda A."/>
            <person name="Takaki Y."/>
            <person name="Nishi S."/>
            <person name="Hori S."/>
            <person name="Arai W."/>
            <person name="Tsubouchi T."/>
            <person name="Morono Y."/>
            <person name="Uchiyama I."/>
            <person name="Ito T."/>
            <person name="Fujiyama A."/>
            <person name="Inagaki F."/>
            <person name="Takami H."/>
        </authorList>
    </citation>
    <scope>NUCLEOTIDE SEQUENCE</scope>
    <source>
        <strain evidence="13">Expedition CK06-06</strain>
    </source>
</reference>
<keyword evidence="4" id="KW-0963">Cytoplasm</keyword>
<keyword evidence="5" id="KW-0808">Transferase</keyword>
<keyword evidence="6" id="KW-0547">Nucleotide-binding</keyword>
<dbReference type="Gene3D" id="3.30.420.40">
    <property type="match status" value="1"/>
</dbReference>
<accession>X1R906</accession>
<dbReference type="InterPro" id="IPR004619">
    <property type="entry name" value="Type_III_PanK"/>
</dbReference>
<evidence type="ECO:0000256" key="10">
    <source>
        <dbReference type="ARBA" id="ARBA00022993"/>
    </source>
</evidence>
<protein>
    <recommendedName>
        <fullName evidence="12">Type III pantothenate kinase</fullName>
    </recommendedName>
</protein>
<dbReference type="NCBIfam" id="TIGR00671">
    <property type="entry name" value="baf"/>
    <property type="match status" value="1"/>
</dbReference>
<proteinExistence type="inferred from homology"/>
<dbReference type="PANTHER" id="PTHR34265:SF1">
    <property type="entry name" value="TYPE III PANTOTHENATE KINASE"/>
    <property type="match status" value="1"/>
</dbReference>
<dbReference type="PANTHER" id="PTHR34265">
    <property type="entry name" value="TYPE III PANTOTHENATE KINASE"/>
    <property type="match status" value="1"/>
</dbReference>
<dbReference type="GO" id="GO:0005737">
    <property type="term" value="C:cytoplasm"/>
    <property type="evidence" value="ECO:0007669"/>
    <property type="project" value="UniProtKB-SubCell"/>
</dbReference>
<evidence type="ECO:0000256" key="3">
    <source>
        <dbReference type="ARBA" id="ARBA00011738"/>
    </source>
</evidence>
<dbReference type="EMBL" id="BARW01001408">
    <property type="protein sequence ID" value="GAI59635.1"/>
    <property type="molecule type" value="Genomic_DNA"/>
</dbReference>
<dbReference type="SUPFAM" id="SSF53067">
    <property type="entry name" value="Actin-like ATPase domain"/>
    <property type="match status" value="1"/>
</dbReference>
<feature type="non-terminal residue" evidence="13">
    <location>
        <position position="1"/>
    </location>
</feature>
<dbReference type="GO" id="GO:0004594">
    <property type="term" value="F:pantothenate kinase activity"/>
    <property type="evidence" value="ECO:0007669"/>
    <property type="project" value="InterPro"/>
</dbReference>
<keyword evidence="9" id="KW-0630">Potassium</keyword>
<dbReference type="GO" id="GO:0015937">
    <property type="term" value="P:coenzyme A biosynthetic process"/>
    <property type="evidence" value="ECO:0007669"/>
    <property type="project" value="UniProtKB-KW"/>
</dbReference>
<evidence type="ECO:0000256" key="9">
    <source>
        <dbReference type="ARBA" id="ARBA00022958"/>
    </source>
</evidence>
<dbReference type="Pfam" id="PF03309">
    <property type="entry name" value="Pan_kinase"/>
    <property type="match status" value="1"/>
</dbReference>
<comment type="caution">
    <text evidence="13">The sequence shown here is derived from an EMBL/GenBank/DDBJ whole genome shotgun (WGS) entry which is preliminary data.</text>
</comment>
<dbReference type="InterPro" id="IPR043129">
    <property type="entry name" value="ATPase_NBD"/>
</dbReference>
<keyword evidence="8" id="KW-0067">ATP-binding</keyword>
<comment type="cofactor">
    <cofactor evidence="1">
        <name>K(+)</name>
        <dbReference type="ChEBI" id="CHEBI:29103"/>
    </cofactor>
</comment>
<dbReference type="CDD" id="cd24015">
    <property type="entry name" value="ASKHA_NBD_PanK-III"/>
    <property type="match status" value="1"/>
</dbReference>
<evidence type="ECO:0000256" key="7">
    <source>
        <dbReference type="ARBA" id="ARBA00022777"/>
    </source>
</evidence>
<evidence type="ECO:0000256" key="8">
    <source>
        <dbReference type="ARBA" id="ARBA00022840"/>
    </source>
</evidence>
<sequence>DLQYSILSTVSGINKDVIPFLSGNFEYFVCLDASTPLPIENLYKTKETLGKDRIAAAVGANNLFPNRHVLVIDAGTALTMDFIRSDNRFVGGNISPGLNMRFKALHHFTKNLPLLSETDTFDQLGDSTENAIISGVQQGMIFEIDGYINHLKLKYPDLTIILTGGDSNFFEKKLKNSIFVNPDLTLIGLNRILIHNVDQL</sequence>
<evidence type="ECO:0000256" key="5">
    <source>
        <dbReference type="ARBA" id="ARBA00022679"/>
    </source>
</evidence>
<dbReference type="HAMAP" id="MF_01274">
    <property type="entry name" value="Pantothen_kinase_3"/>
    <property type="match status" value="1"/>
</dbReference>
<evidence type="ECO:0000256" key="1">
    <source>
        <dbReference type="ARBA" id="ARBA00001958"/>
    </source>
</evidence>
<evidence type="ECO:0000256" key="6">
    <source>
        <dbReference type="ARBA" id="ARBA00022741"/>
    </source>
</evidence>
<comment type="similarity">
    <text evidence="11">Belongs to the type III pantothenate kinase family.</text>
</comment>
<keyword evidence="7" id="KW-0418">Kinase</keyword>
<evidence type="ECO:0000256" key="11">
    <source>
        <dbReference type="ARBA" id="ARBA00038036"/>
    </source>
</evidence>
<comment type="subunit">
    <text evidence="3">Homodimer.</text>
</comment>
<dbReference type="GO" id="GO:0005524">
    <property type="term" value="F:ATP binding"/>
    <property type="evidence" value="ECO:0007669"/>
    <property type="project" value="UniProtKB-KW"/>
</dbReference>
<dbReference type="AlphaFoldDB" id="X1R906"/>
<gene>
    <name evidence="13" type="ORF">S12H4_04529</name>
</gene>
<evidence type="ECO:0000313" key="13">
    <source>
        <dbReference type="EMBL" id="GAI59635.1"/>
    </source>
</evidence>
<name>X1R906_9ZZZZ</name>
<evidence type="ECO:0000256" key="12">
    <source>
        <dbReference type="ARBA" id="ARBA00040883"/>
    </source>
</evidence>